<feature type="transmembrane region" description="Helical" evidence="1">
    <location>
        <begin position="40"/>
        <end position="59"/>
    </location>
</feature>
<keyword evidence="1" id="KW-0472">Membrane</keyword>
<protein>
    <submittedName>
        <fullName evidence="2">Na+/H+ antiporter subunit G</fullName>
    </submittedName>
</protein>
<keyword evidence="3" id="KW-1185">Reference proteome</keyword>
<reference evidence="2 3" key="1">
    <citation type="submission" date="2017-09" db="EMBL/GenBank/DDBJ databases">
        <title>A multilocus sequence analysis scheme for characterization of bacteria in the genus Thioclava.</title>
        <authorList>
            <person name="Liu Y."/>
            <person name="Shao Z."/>
        </authorList>
    </citation>
    <scope>NUCLEOTIDE SEQUENCE [LARGE SCALE GENOMIC DNA]</scope>
    <source>
        <strain evidence="2 3">CAU 1312</strain>
    </source>
</reference>
<dbReference type="GO" id="GO:0015385">
    <property type="term" value="F:sodium:proton antiporter activity"/>
    <property type="evidence" value="ECO:0007669"/>
    <property type="project" value="TreeGrafter"/>
</dbReference>
<keyword evidence="1" id="KW-1133">Transmembrane helix</keyword>
<dbReference type="NCBIfam" id="NF009316">
    <property type="entry name" value="PRK12674.1-5"/>
    <property type="match status" value="1"/>
</dbReference>
<proteinExistence type="predicted"/>
<dbReference type="PANTHER" id="PTHR34703:SF1">
    <property type="entry name" value="ANTIPORTER SUBUNIT MNHG2-RELATED"/>
    <property type="match status" value="1"/>
</dbReference>
<evidence type="ECO:0000256" key="1">
    <source>
        <dbReference type="SAM" id="Phobius"/>
    </source>
</evidence>
<comment type="caution">
    <text evidence="2">The sequence shown here is derived from an EMBL/GenBank/DDBJ whole genome shotgun (WGS) entry which is preliminary data.</text>
</comment>
<feature type="transmembrane region" description="Helical" evidence="1">
    <location>
        <begin position="71"/>
        <end position="89"/>
    </location>
</feature>
<evidence type="ECO:0000313" key="2">
    <source>
        <dbReference type="EMBL" id="PCD76046.1"/>
    </source>
</evidence>
<dbReference type="Pfam" id="PF03334">
    <property type="entry name" value="PhaG_MnhG_YufB"/>
    <property type="match status" value="1"/>
</dbReference>
<evidence type="ECO:0000313" key="3">
    <source>
        <dbReference type="Proteomes" id="UP000243507"/>
    </source>
</evidence>
<dbReference type="RefSeq" id="WP_096434033.1">
    <property type="nucleotide sequence ID" value="NZ_NTJD01000008.1"/>
</dbReference>
<dbReference type="InterPro" id="IPR005133">
    <property type="entry name" value="PhaG_MnhG_YufB"/>
</dbReference>
<organism evidence="2 3">
    <name type="scientific">Pseudothioclava arenosa</name>
    <dbReference type="NCBI Taxonomy" id="1795308"/>
    <lineage>
        <taxon>Bacteria</taxon>
        <taxon>Pseudomonadati</taxon>
        <taxon>Pseudomonadota</taxon>
        <taxon>Alphaproteobacteria</taxon>
        <taxon>Rhodobacterales</taxon>
        <taxon>Paracoccaceae</taxon>
        <taxon>Pseudothioclava</taxon>
    </lineage>
</organism>
<dbReference type="AlphaFoldDB" id="A0A2A4CPK6"/>
<dbReference type="EMBL" id="NTJD01000008">
    <property type="protein sequence ID" value="PCD76046.1"/>
    <property type="molecule type" value="Genomic_DNA"/>
</dbReference>
<dbReference type="Proteomes" id="UP000243507">
    <property type="component" value="Unassembled WGS sequence"/>
</dbReference>
<feature type="transmembrane region" description="Helical" evidence="1">
    <location>
        <begin position="6"/>
        <end position="28"/>
    </location>
</feature>
<dbReference type="OrthoDB" id="4427992at2"/>
<accession>A0A2A4CPK6</accession>
<dbReference type="PANTHER" id="PTHR34703">
    <property type="entry name" value="ANTIPORTER SUBUNIT MNHG2-RELATED"/>
    <property type="match status" value="1"/>
</dbReference>
<keyword evidence="1" id="KW-0812">Transmembrane</keyword>
<sequence length="134" mass="14684">MELFWEIVISALLVIGGFFGLVGSFGLVKLPDPMTRLHAPTKAATLGVGATLIASMVWFGVYKDDLTLHELMITIFIFLTAPISAHFIAKANIFRDWKQDQLPPPAGNGNWAVHEVESDTSAEELQEAEVSQKS</sequence>
<dbReference type="NCBIfam" id="TIGR01300">
    <property type="entry name" value="CPA3_mnhG_phaG"/>
    <property type="match status" value="1"/>
</dbReference>
<gene>
    <name evidence="2" type="ORF">CLN94_11195</name>
</gene>
<name>A0A2A4CPK6_9RHOB</name>